<dbReference type="SUPFAM" id="SSF54909">
    <property type="entry name" value="Dimeric alpha+beta barrel"/>
    <property type="match status" value="1"/>
</dbReference>
<dbReference type="EMBL" id="BAAAZE010000008">
    <property type="protein sequence ID" value="GAA4025971.1"/>
    <property type="molecule type" value="Genomic_DNA"/>
</dbReference>
<gene>
    <name evidence="2" type="ORF">GCM10022212_24920</name>
</gene>
<organism evidence="2 3">
    <name type="scientific">Actimicrobium antarcticum</name>
    <dbReference type="NCBI Taxonomy" id="1051899"/>
    <lineage>
        <taxon>Bacteria</taxon>
        <taxon>Pseudomonadati</taxon>
        <taxon>Pseudomonadota</taxon>
        <taxon>Betaproteobacteria</taxon>
        <taxon>Burkholderiales</taxon>
        <taxon>Oxalobacteraceae</taxon>
        <taxon>Actimicrobium</taxon>
    </lineage>
</organism>
<dbReference type="GO" id="GO:0004497">
    <property type="term" value="F:monooxygenase activity"/>
    <property type="evidence" value="ECO:0007669"/>
    <property type="project" value="UniProtKB-KW"/>
</dbReference>
<reference evidence="3" key="1">
    <citation type="journal article" date="2019" name="Int. J. Syst. Evol. Microbiol.">
        <title>The Global Catalogue of Microorganisms (GCM) 10K type strain sequencing project: providing services to taxonomists for standard genome sequencing and annotation.</title>
        <authorList>
            <consortium name="The Broad Institute Genomics Platform"/>
            <consortium name="The Broad Institute Genome Sequencing Center for Infectious Disease"/>
            <person name="Wu L."/>
            <person name="Ma J."/>
        </authorList>
    </citation>
    <scope>NUCLEOTIDE SEQUENCE [LARGE SCALE GENOMIC DNA]</scope>
    <source>
        <strain evidence="3">JCM 16673</strain>
    </source>
</reference>
<comment type="caution">
    <text evidence="2">The sequence shown here is derived from an EMBL/GenBank/DDBJ whole genome shotgun (WGS) entry which is preliminary data.</text>
</comment>
<protein>
    <submittedName>
        <fullName evidence="2">Antibiotic biosynthesis monooxygenase</fullName>
    </submittedName>
</protein>
<keyword evidence="2" id="KW-0503">Monooxygenase</keyword>
<dbReference type="InterPro" id="IPR011008">
    <property type="entry name" value="Dimeric_a/b-barrel"/>
</dbReference>
<proteinExistence type="predicted"/>
<dbReference type="InterPro" id="IPR007138">
    <property type="entry name" value="ABM_dom"/>
</dbReference>
<sequence>MILELADIRIQPGKQAEFDVAIARGVEQAISKAVGFRGFKINKSVESPERYVLMIYWDTLENHTVDFRESAAFQEWRGIVGPFFAAPPVVEHFTLLSKSA</sequence>
<dbReference type="Gene3D" id="3.30.70.100">
    <property type="match status" value="1"/>
</dbReference>
<evidence type="ECO:0000313" key="3">
    <source>
        <dbReference type="Proteomes" id="UP001501353"/>
    </source>
</evidence>
<name>A0ABP7TGC8_9BURK</name>
<dbReference type="Proteomes" id="UP001501353">
    <property type="component" value="Unassembled WGS sequence"/>
</dbReference>
<feature type="domain" description="ABM" evidence="1">
    <location>
        <begin position="2"/>
        <end position="93"/>
    </location>
</feature>
<evidence type="ECO:0000259" key="1">
    <source>
        <dbReference type="PROSITE" id="PS51725"/>
    </source>
</evidence>
<keyword evidence="3" id="KW-1185">Reference proteome</keyword>
<accession>A0ABP7TGC8</accession>
<keyword evidence="2" id="KW-0560">Oxidoreductase</keyword>
<dbReference type="PROSITE" id="PS51725">
    <property type="entry name" value="ABM"/>
    <property type="match status" value="1"/>
</dbReference>
<evidence type="ECO:0000313" key="2">
    <source>
        <dbReference type="EMBL" id="GAA4025971.1"/>
    </source>
</evidence>
<dbReference type="Pfam" id="PF03992">
    <property type="entry name" value="ABM"/>
    <property type="match status" value="1"/>
</dbReference>
<dbReference type="RefSeq" id="WP_344763642.1">
    <property type="nucleotide sequence ID" value="NZ_BAAAZE010000008.1"/>
</dbReference>